<dbReference type="PRINTS" id="PR01407">
    <property type="entry name" value="BUTYPHLNCDUF"/>
</dbReference>
<dbReference type="InterPro" id="IPR003879">
    <property type="entry name" value="Butyrophylin_SPRY"/>
</dbReference>
<dbReference type="PANTHER" id="PTHR24106">
    <property type="entry name" value="NACHT, LRR AND CARD DOMAINS-CONTAINING"/>
    <property type="match status" value="1"/>
</dbReference>
<accession>A0A8S4BGH7</accession>
<keyword evidence="2" id="KW-0677">Repeat</keyword>
<dbReference type="OrthoDB" id="8436226at2759"/>
<dbReference type="InterPro" id="IPR043136">
    <property type="entry name" value="B30.2/SPRY_sf"/>
</dbReference>
<dbReference type="Gene3D" id="2.60.120.920">
    <property type="match status" value="1"/>
</dbReference>
<dbReference type="SMART" id="SM00589">
    <property type="entry name" value="PRY"/>
    <property type="match status" value="1"/>
</dbReference>
<dbReference type="Gene3D" id="3.80.10.10">
    <property type="entry name" value="Ribonuclease Inhibitor"/>
    <property type="match status" value="1"/>
</dbReference>
<sequence>MRQRDDDQGGEASSEEHQSRAKAERSSQSKESPLQFGGQSPSSDEPLSFCNLSERGVDALASLLSSDSSGLRELDLSNHSLPDTGLTRLSAGLSSPDCKLETLRLSGCSLSDRSLADLGLPSGRLRELDLSSNRLLDTGVQLLTAGMQRTPSSLDSLRLSECQLSEGSCEALSGLLSSGSSSLSRLDLSNNNLRDSGVRRLSVGIGSPRCRLETLRGEVTPGHPSVTKSSAGDFLCRLKPGGVQWSRPDLRKYSCELRVDANTVNPHVKLSEGGRRLAFSEEGQDYPPHADRFEKDHQLLCAGPLTGRRYWEVEVAGGVHVSVSCRGTGRSGGGGNNNGWFGGSGRSWSLYSCPGGFSAWHNKKGVSIPWASSPSGSPRRVGVYVDREAERVSFYRVSSGALTHLHTFRTTSAEPLYAGFGLWTWSDLPRGSSVTLCSV</sequence>
<dbReference type="SUPFAM" id="SSF52047">
    <property type="entry name" value="RNI-like"/>
    <property type="match status" value="1"/>
</dbReference>
<dbReference type="InterPro" id="IPR003877">
    <property type="entry name" value="SPRY_dom"/>
</dbReference>
<dbReference type="Pfam" id="PF13765">
    <property type="entry name" value="PRY"/>
    <property type="match status" value="1"/>
</dbReference>
<dbReference type="InterPro" id="IPR001870">
    <property type="entry name" value="B30.2/SPRY"/>
</dbReference>
<dbReference type="Pfam" id="PF13516">
    <property type="entry name" value="LRR_6"/>
    <property type="match status" value="2"/>
</dbReference>
<reference evidence="5" key="1">
    <citation type="submission" date="2021-05" db="EMBL/GenBank/DDBJ databases">
        <authorList>
            <person name="Tigano A."/>
        </authorList>
    </citation>
    <scope>NUCLEOTIDE SEQUENCE</scope>
</reference>
<dbReference type="Proteomes" id="UP000677803">
    <property type="component" value="Unassembled WGS sequence"/>
</dbReference>
<dbReference type="Pfam" id="PF00622">
    <property type="entry name" value="SPRY"/>
    <property type="match status" value="1"/>
</dbReference>
<proteinExistence type="predicted"/>
<dbReference type="AlphaFoldDB" id="A0A8S4BGH7"/>
<dbReference type="InterPro" id="IPR006574">
    <property type="entry name" value="PRY"/>
</dbReference>
<protein>
    <submittedName>
        <fullName evidence="5">(Atlantic silverside) hypothetical protein</fullName>
    </submittedName>
</protein>
<dbReference type="InterPro" id="IPR032675">
    <property type="entry name" value="LRR_dom_sf"/>
</dbReference>
<evidence type="ECO:0000313" key="6">
    <source>
        <dbReference type="Proteomes" id="UP000677803"/>
    </source>
</evidence>
<dbReference type="InterPro" id="IPR013320">
    <property type="entry name" value="ConA-like_dom_sf"/>
</dbReference>
<name>A0A8S4BGH7_9TELE</name>
<organism evidence="5 6">
    <name type="scientific">Menidia menidia</name>
    <name type="common">Atlantic silverside</name>
    <dbReference type="NCBI Taxonomy" id="238744"/>
    <lineage>
        <taxon>Eukaryota</taxon>
        <taxon>Metazoa</taxon>
        <taxon>Chordata</taxon>
        <taxon>Craniata</taxon>
        <taxon>Vertebrata</taxon>
        <taxon>Euteleostomi</taxon>
        <taxon>Actinopterygii</taxon>
        <taxon>Neopterygii</taxon>
        <taxon>Teleostei</taxon>
        <taxon>Neoteleostei</taxon>
        <taxon>Acanthomorphata</taxon>
        <taxon>Ovalentaria</taxon>
        <taxon>Atherinomorphae</taxon>
        <taxon>Atheriniformes</taxon>
        <taxon>Atherinopsidae</taxon>
        <taxon>Menidiinae</taxon>
        <taxon>Menidia</taxon>
    </lineage>
</organism>
<dbReference type="SUPFAM" id="SSF49899">
    <property type="entry name" value="Concanavalin A-like lectins/glucanases"/>
    <property type="match status" value="1"/>
</dbReference>
<feature type="domain" description="B30.2/SPRY" evidence="4">
    <location>
        <begin position="237"/>
        <end position="439"/>
    </location>
</feature>
<feature type="compositionally biased region" description="Basic and acidic residues" evidence="3">
    <location>
        <begin position="14"/>
        <end position="28"/>
    </location>
</feature>
<evidence type="ECO:0000256" key="3">
    <source>
        <dbReference type="SAM" id="MobiDB-lite"/>
    </source>
</evidence>
<evidence type="ECO:0000256" key="1">
    <source>
        <dbReference type="ARBA" id="ARBA00022614"/>
    </source>
</evidence>
<dbReference type="PROSITE" id="PS50188">
    <property type="entry name" value="B302_SPRY"/>
    <property type="match status" value="1"/>
</dbReference>
<comment type="caution">
    <text evidence="5">The sequence shown here is derived from an EMBL/GenBank/DDBJ whole genome shotgun (WGS) entry which is preliminary data.</text>
</comment>
<keyword evidence="1" id="KW-0433">Leucine-rich repeat</keyword>
<dbReference type="InterPro" id="IPR051261">
    <property type="entry name" value="NLR"/>
</dbReference>
<keyword evidence="6" id="KW-1185">Reference proteome</keyword>
<evidence type="ECO:0000256" key="2">
    <source>
        <dbReference type="ARBA" id="ARBA00022737"/>
    </source>
</evidence>
<gene>
    <name evidence="5" type="ORF">MMEN_LOCUS17838</name>
</gene>
<feature type="region of interest" description="Disordered" evidence="3">
    <location>
        <begin position="1"/>
        <end position="50"/>
    </location>
</feature>
<evidence type="ECO:0000313" key="5">
    <source>
        <dbReference type="EMBL" id="CAG5993773.1"/>
    </source>
</evidence>
<dbReference type="EMBL" id="CAJRST010036666">
    <property type="protein sequence ID" value="CAG5993773.1"/>
    <property type="molecule type" value="Genomic_DNA"/>
</dbReference>
<feature type="compositionally biased region" description="Polar residues" evidence="3">
    <location>
        <begin position="29"/>
        <end position="45"/>
    </location>
</feature>
<dbReference type="InterPro" id="IPR001611">
    <property type="entry name" value="Leu-rich_rpt"/>
</dbReference>
<evidence type="ECO:0000259" key="4">
    <source>
        <dbReference type="PROSITE" id="PS50188"/>
    </source>
</evidence>
<dbReference type="SMART" id="SM00368">
    <property type="entry name" value="LRR_RI"/>
    <property type="match status" value="5"/>
</dbReference>